<evidence type="ECO:0000256" key="12">
    <source>
        <dbReference type="PIRSR" id="PIRSR605959-3"/>
    </source>
</evidence>
<evidence type="ECO:0000256" key="5">
    <source>
        <dbReference type="ARBA" id="ARBA00022801"/>
    </source>
</evidence>
<dbReference type="SUPFAM" id="SSF56529">
    <property type="entry name" value="FAH"/>
    <property type="match status" value="1"/>
</dbReference>
<comment type="cofactor">
    <cofactor evidence="13">
        <name>Mg(2+)</name>
        <dbReference type="ChEBI" id="CHEBI:18420"/>
    </cofactor>
    <cofactor evidence="13">
        <name>Ca(2+)</name>
        <dbReference type="ChEBI" id="CHEBI:29108"/>
    </cofactor>
</comment>
<dbReference type="Gene3D" id="3.90.850.10">
    <property type="entry name" value="Fumarylacetoacetase-like, C-terminal domain"/>
    <property type="match status" value="1"/>
</dbReference>
<dbReference type="GO" id="GO:0006572">
    <property type="term" value="P:L-tyrosine catabolic process"/>
    <property type="evidence" value="ECO:0007669"/>
    <property type="project" value="UniProtKB-UniRule"/>
</dbReference>
<feature type="binding site" evidence="11">
    <location>
        <position position="252"/>
    </location>
    <ligand>
        <name>substrate</name>
    </ligand>
</feature>
<protein>
    <recommendedName>
        <fullName evidence="3 13">Fumarylacetoacetase</fullName>
        <ecNumber evidence="3 13">3.7.1.2</ecNumber>
    </recommendedName>
    <alternativeName>
        <fullName evidence="13">Fumarylacetoacetate hydrolase</fullName>
    </alternativeName>
</protein>
<keyword evidence="5 13" id="KW-0378">Hydrolase</keyword>
<evidence type="ECO:0000256" key="3">
    <source>
        <dbReference type="ARBA" id="ARBA00012094"/>
    </source>
</evidence>
<feature type="active site" description="Proton acceptor" evidence="10">
    <location>
        <position position="142"/>
    </location>
</feature>
<feature type="binding site" evidence="12">
    <location>
        <position position="207"/>
    </location>
    <ligand>
        <name>Ca(2+)</name>
        <dbReference type="ChEBI" id="CHEBI:29108"/>
    </ligand>
</feature>
<feature type="binding site" evidence="11">
    <location>
        <position position="137"/>
    </location>
    <ligand>
        <name>substrate</name>
    </ligand>
</feature>
<dbReference type="Pfam" id="PF09298">
    <property type="entry name" value="FAA_hydrolase_N"/>
    <property type="match status" value="1"/>
</dbReference>
<dbReference type="InterPro" id="IPR011234">
    <property type="entry name" value="Fumarylacetoacetase-like_C"/>
</dbReference>
<dbReference type="GO" id="GO:0006559">
    <property type="term" value="P:L-phenylalanine catabolic process"/>
    <property type="evidence" value="ECO:0007669"/>
    <property type="project" value="UniProtKB-UniRule"/>
</dbReference>
<keyword evidence="8 13" id="KW-0828">Tyrosine catabolism</keyword>
<evidence type="ECO:0000256" key="10">
    <source>
        <dbReference type="PIRSR" id="PIRSR605959-1"/>
    </source>
</evidence>
<dbReference type="Proteomes" id="UP001152049">
    <property type="component" value="Unassembled WGS sequence"/>
</dbReference>
<feature type="binding site" evidence="12">
    <location>
        <position position="209"/>
    </location>
    <ligand>
        <name>Ca(2+)</name>
        <dbReference type="ChEBI" id="CHEBI:29108"/>
    </ligand>
</feature>
<feature type="binding site" evidence="12">
    <location>
        <position position="261"/>
    </location>
    <ligand>
        <name>Mg(2+)</name>
        <dbReference type="ChEBI" id="CHEBI:18420"/>
    </ligand>
</feature>
<keyword evidence="6 12" id="KW-0106">Calcium</keyword>
<dbReference type="GO" id="GO:0004334">
    <property type="term" value="F:fumarylacetoacetase activity"/>
    <property type="evidence" value="ECO:0007669"/>
    <property type="project" value="UniProtKB-UniRule"/>
</dbReference>
<reference evidence="16" key="1">
    <citation type="submission" date="2022-09" db="EMBL/GenBank/DDBJ databases">
        <title>Fusarium specimens isolated from Avocado Roots.</title>
        <authorList>
            <person name="Stajich J."/>
            <person name="Roper C."/>
            <person name="Heimlech-Rivalta G."/>
        </authorList>
    </citation>
    <scope>NUCLEOTIDE SEQUENCE</scope>
    <source>
        <strain evidence="16">CF00136</strain>
    </source>
</reference>
<keyword evidence="17" id="KW-1185">Reference proteome</keyword>
<comment type="pathway">
    <text evidence="1 13">Amino-acid degradation; L-phenylalanine degradation; acetoacetate and fumarate from L-phenylalanine: step 6/6.</text>
</comment>
<feature type="domain" description="Fumarylacetoacetase-like C-terminal" evidence="14">
    <location>
        <begin position="142"/>
        <end position="402"/>
    </location>
</feature>
<dbReference type="InterPro" id="IPR005959">
    <property type="entry name" value="Fumarylacetoacetase"/>
</dbReference>
<dbReference type="PANTHER" id="PTHR43069">
    <property type="entry name" value="FUMARYLACETOACETASE"/>
    <property type="match status" value="1"/>
</dbReference>
<proteinExistence type="inferred from homology"/>
<dbReference type="InterPro" id="IPR036663">
    <property type="entry name" value="Fumarylacetoacetase_C_sf"/>
</dbReference>
<evidence type="ECO:0000256" key="2">
    <source>
        <dbReference type="ARBA" id="ARBA00010211"/>
    </source>
</evidence>
<evidence type="ECO:0000313" key="16">
    <source>
        <dbReference type="EMBL" id="KAJ4245816.1"/>
    </source>
</evidence>
<dbReference type="PANTHER" id="PTHR43069:SF2">
    <property type="entry name" value="FUMARYLACETOACETASE"/>
    <property type="match status" value="1"/>
</dbReference>
<feature type="binding site" evidence="11">
    <location>
        <position position="151"/>
    </location>
    <ligand>
        <name>substrate</name>
    </ligand>
</feature>
<dbReference type="NCBIfam" id="TIGR01266">
    <property type="entry name" value="fum_ac_acetase"/>
    <property type="match status" value="1"/>
</dbReference>
<comment type="similarity">
    <text evidence="2 13">Belongs to the FAH family.</text>
</comment>
<dbReference type="Gene3D" id="2.30.30.230">
    <property type="entry name" value="Fumarylacetoacetase, N-terminal domain"/>
    <property type="match status" value="1"/>
</dbReference>
<evidence type="ECO:0000256" key="9">
    <source>
        <dbReference type="ARBA" id="ARBA00023232"/>
    </source>
</evidence>
<keyword evidence="7 12" id="KW-0460">Magnesium</keyword>
<evidence type="ECO:0000256" key="11">
    <source>
        <dbReference type="PIRSR" id="PIRSR605959-2"/>
    </source>
</evidence>
<feature type="binding site" evidence="11">
    <location>
        <position position="359"/>
    </location>
    <ligand>
        <name>substrate</name>
    </ligand>
</feature>
<feature type="binding site" evidence="12">
    <location>
        <position position="241"/>
    </location>
    <ligand>
        <name>Ca(2+)</name>
        <dbReference type="ChEBI" id="CHEBI:29108"/>
    </ligand>
</feature>
<dbReference type="OrthoDB" id="9971669at2759"/>
<evidence type="ECO:0000256" key="13">
    <source>
        <dbReference type="RuleBase" id="RU366008"/>
    </source>
</evidence>
<dbReference type="InterPro" id="IPR015377">
    <property type="entry name" value="Fumarylacetoacetase_N"/>
</dbReference>
<dbReference type="EC" id="3.7.1.2" evidence="3 13"/>
<evidence type="ECO:0000256" key="1">
    <source>
        <dbReference type="ARBA" id="ARBA00004782"/>
    </source>
</evidence>
<gene>
    <name evidence="16" type="ORF">NW762_013940</name>
</gene>
<comment type="caution">
    <text evidence="16">The sequence shown here is derived from an EMBL/GenBank/DDBJ whole genome shotgun (WGS) entry which is preliminary data.</text>
</comment>
<sequence>MAPHSWLDIPDQSDFSLDNLPFGIISYEESTSPRPAVAIGNYALDLKVLANRGGFSDLTGTESLVEAFNESTLNSFAQLGRSVHGKVREYLRQLLIKDTPFPGVLRDNNSLRSTALVPLPKIKSHLPLQIGDYTDFYVGKNHAYNVGVLFRGPANALQPNYTHLPVAYHGRASSVVVSGTPVRRPWGQILNENKEPVYHPSKRLDIELELGMFVSKATKLGSPVPIGKAEEYIFGYVLLNDWSARDIQAWEYVPLGPFNSKNFATTISPWVVLADALEPFRTDGITNDTPLKSYLETDATKQAFNINLEVSLREPKSQQSTVISQSNSKHLLWSFPQMIAHHTVGGCPLNTGDFLGSGTISGTEQGTQGSLLELTEGGKHEINVSGVTRKFLQDGDEVVIRGWSDNQGTRVGFGECSGVILEAWPEGYDPEDV</sequence>
<evidence type="ECO:0000256" key="4">
    <source>
        <dbReference type="ARBA" id="ARBA00022723"/>
    </source>
</evidence>
<feature type="binding site" evidence="12">
    <location>
        <position position="135"/>
    </location>
    <ligand>
        <name>Ca(2+)</name>
        <dbReference type="ChEBI" id="CHEBI:29108"/>
    </ligand>
</feature>
<dbReference type="FunFam" id="3.90.850.10:FF:000009">
    <property type="entry name" value="Fumarylacetoacetase"/>
    <property type="match status" value="1"/>
</dbReference>
<dbReference type="GO" id="GO:1902000">
    <property type="term" value="P:homogentisate catabolic process"/>
    <property type="evidence" value="ECO:0007669"/>
    <property type="project" value="TreeGrafter"/>
</dbReference>
<organism evidence="16 17">
    <name type="scientific">Fusarium torreyae</name>
    <dbReference type="NCBI Taxonomy" id="1237075"/>
    <lineage>
        <taxon>Eukaryota</taxon>
        <taxon>Fungi</taxon>
        <taxon>Dikarya</taxon>
        <taxon>Ascomycota</taxon>
        <taxon>Pezizomycotina</taxon>
        <taxon>Sordariomycetes</taxon>
        <taxon>Hypocreomycetidae</taxon>
        <taxon>Hypocreales</taxon>
        <taxon>Nectriaceae</taxon>
        <taxon>Fusarium</taxon>
    </lineage>
</organism>
<evidence type="ECO:0000256" key="8">
    <source>
        <dbReference type="ARBA" id="ARBA00022878"/>
    </source>
</evidence>
<keyword evidence="9 13" id="KW-0585">Phenylalanine catabolism</keyword>
<comment type="catalytic activity">
    <reaction evidence="13">
        <text>4-fumarylacetoacetate + H2O = acetoacetate + fumarate + H(+)</text>
        <dbReference type="Rhea" id="RHEA:10244"/>
        <dbReference type="ChEBI" id="CHEBI:13705"/>
        <dbReference type="ChEBI" id="CHEBI:15377"/>
        <dbReference type="ChEBI" id="CHEBI:15378"/>
        <dbReference type="ChEBI" id="CHEBI:18034"/>
        <dbReference type="ChEBI" id="CHEBI:29806"/>
        <dbReference type="EC" id="3.7.1.2"/>
    </reaction>
</comment>
<feature type="binding site" evidence="12">
    <location>
        <position position="265"/>
    </location>
    <ligand>
        <name>Mg(2+)</name>
        <dbReference type="ChEBI" id="CHEBI:18420"/>
    </ligand>
</feature>
<evidence type="ECO:0000256" key="7">
    <source>
        <dbReference type="ARBA" id="ARBA00022842"/>
    </source>
</evidence>
<dbReference type="SUPFAM" id="SSF63433">
    <property type="entry name" value="Fumarylacetoacetate hydrolase, FAH, N-terminal domain"/>
    <property type="match status" value="1"/>
</dbReference>
<accession>A0A9W8RLG2</accession>
<name>A0A9W8RLG2_9HYPO</name>
<feature type="domain" description="Fumarylacetoacetase N-terminal" evidence="15">
    <location>
        <begin position="19"/>
        <end position="127"/>
    </location>
</feature>
<feature type="binding site" evidence="11">
    <location>
        <position position="248"/>
    </location>
    <ligand>
        <name>substrate</name>
    </ligand>
</feature>
<dbReference type="GO" id="GO:0046872">
    <property type="term" value="F:metal ion binding"/>
    <property type="evidence" value="ECO:0007669"/>
    <property type="project" value="UniProtKB-UniRule"/>
</dbReference>
<keyword evidence="4 12" id="KW-0479">Metal-binding</keyword>
<evidence type="ECO:0000313" key="17">
    <source>
        <dbReference type="Proteomes" id="UP001152049"/>
    </source>
</evidence>
<dbReference type="Pfam" id="PF01557">
    <property type="entry name" value="FAA_hydrolase"/>
    <property type="match status" value="1"/>
</dbReference>
<dbReference type="AlphaFoldDB" id="A0A9W8RLG2"/>
<dbReference type="InterPro" id="IPR036462">
    <property type="entry name" value="Fumarylacetoacetase_N_sf"/>
</dbReference>
<feature type="binding site" evidence="12">
    <location>
        <position position="241"/>
    </location>
    <ligand>
        <name>Mg(2+)</name>
        <dbReference type="ChEBI" id="CHEBI:18420"/>
    </ligand>
</feature>
<evidence type="ECO:0000256" key="6">
    <source>
        <dbReference type="ARBA" id="ARBA00022837"/>
    </source>
</evidence>
<evidence type="ECO:0000259" key="15">
    <source>
        <dbReference type="Pfam" id="PF09298"/>
    </source>
</evidence>
<evidence type="ECO:0000259" key="14">
    <source>
        <dbReference type="Pfam" id="PF01557"/>
    </source>
</evidence>
<dbReference type="EMBL" id="JAOQAZ010000045">
    <property type="protein sequence ID" value="KAJ4245816.1"/>
    <property type="molecule type" value="Genomic_DNA"/>
</dbReference>